<protein>
    <submittedName>
        <fullName evidence="2">Integrase</fullName>
    </submittedName>
</protein>
<dbReference type="AlphaFoldDB" id="A0A6L5Y502"/>
<dbReference type="GO" id="GO:0000150">
    <property type="term" value="F:DNA strand exchange activity"/>
    <property type="evidence" value="ECO:0007669"/>
    <property type="project" value="InterPro"/>
</dbReference>
<dbReference type="GO" id="GO:0003677">
    <property type="term" value="F:DNA binding"/>
    <property type="evidence" value="ECO:0007669"/>
    <property type="project" value="InterPro"/>
</dbReference>
<dbReference type="EMBL" id="VUMZ01000003">
    <property type="protein sequence ID" value="MST51611.1"/>
    <property type="molecule type" value="Genomic_DNA"/>
</dbReference>
<dbReference type="PROSITE" id="PS51737">
    <property type="entry name" value="RECOMBINASE_DNA_BIND"/>
    <property type="match status" value="1"/>
</dbReference>
<dbReference type="Gene3D" id="3.90.1750.20">
    <property type="entry name" value="Putative Large Serine Recombinase, Chain B, Domain 2"/>
    <property type="match status" value="1"/>
</dbReference>
<keyword evidence="3" id="KW-1185">Reference proteome</keyword>
<proteinExistence type="predicted"/>
<evidence type="ECO:0000259" key="1">
    <source>
        <dbReference type="PROSITE" id="PS51737"/>
    </source>
</evidence>
<feature type="domain" description="Recombinase" evidence="1">
    <location>
        <begin position="5"/>
        <end position="91"/>
    </location>
</feature>
<dbReference type="InterPro" id="IPR038109">
    <property type="entry name" value="DNA_bind_recomb_sf"/>
</dbReference>
<evidence type="ECO:0000313" key="3">
    <source>
        <dbReference type="Proteomes" id="UP000474676"/>
    </source>
</evidence>
<organism evidence="2 3">
    <name type="scientific">Hornefia butyriciproducens</name>
    <dbReference type="NCBI Taxonomy" id="2652293"/>
    <lineage>
        <taxon>Bacteria</taxon>
        <taxon>Bacillati</taxon>
        <taxon>Bacillota</taxon>
        <taxon>Clostridia</taxon>
        <taxon>Peptostreptococcales</taxon>
        <taxon>Anaerovoracaceae</taxon>
        <taxon>Hornefia</taxon>
    </lineage>
</organism>
<sequence length="138" mass="15558">MGHTPYGYRIVNGNAVIDNDAADRLRNLYKNYLAGMGLMSAAAEVGIDAYHGSVKRLLSNKHYLGDAFYPAIIGESTFTRAQEEITRRAEALGRNGRKTKPREVKPFRRFKLGELTEHFDSPVQQAEYIYSQIESEVS</sequence>
<dbReference type="RefSeq" id="WP_154574072.1">
    <property type="nucleotide sequence ID" value="NZ_VUMZ01000003.1"/>
</dbReference>
<name>A0A6L5Y502_9FIRM</name>
<evidence type="ECO:0000313" key="2">
    <source>
        <dbReference type="EMBL" id="MST51611.1"/>
    </source>
</evidence>
<comment type="caution">
    <text evidence="2">The sequence shown here is derived from an EMBL/GenBank/DDBJ whole genome shotgun (WGS) entry which is preliminary data.</text>
</comment>
<gene>
    <name evidence="2" type="ORF">FYJ64_04720</name>
</gene>
<reference evidence="2 3" key="1">
    <citation type="submission" date="2019-08" db="EMBL/GenBank/DDBJ databases">
        <title>In-depth cultivation of the pig gut microbiome towards novel bacterial diversity and tailored functional studies.</title>
        <authorList>
            <person name="Wylensek D."/>
            <person name="Hitch T.C.A."/>
            <person name="Clavel T."/>
        </authorList>
    </citation>
    <scope>NUCLEOTIDE SEQUENCE [LARGE SCALE GENOMIC DNA]</scope>
    <source>
        <strain evidence="2 3">WCA-MUC-591-APC-3H</strain>
    </source>
</reference>
<accession>A0A6L5Y502</accession>
<dbReference type="GeneID" id="303114622"/>
<dbReference type="InterPro" id="IPR011109">
    <property type="entry name" value="DNA_bind_recombinase_dom"/>
</dbReference>
<dbReference type="Proteomes" id="UP000474676">
    <property type="component" value="Unassembled WGS sequence"/>
</dbReference>